<keyword evidence="3 6" id="KW-0812">Transmembrane</keyword>
<feature type="transmembrane region" description="Helical" evidence="6">
    <location>
        <begin position="41"/>
        <end position="62"/>
    </location>
</feature>
<dbReference type="InterPro" id="IPR002797">
    <property type="entry name" value="Polysacc_synth"/>
</dbReference>
<feature type="transmembrane region" description="Helical" evidence="6">
    <location>
        <begin position="152"/>
        <end position="169"/>
    </location>
</feature>
<dbReference type="Pfam" id="PF01943">
    <property type="entry name" value="Polysacc_synt"/>
    <property type="match status" value="1"/>
</dbReference>
<evidence type="ECO:0000256" key="4">
    <source>
        <dbReference type="ARBA" id="ARBA00022989"/>
    </source>
</evidence>
<evidence type="ECO:0000256" key="3">
    <source>
        <dbReference type="ARBA" id="ARBA00022692"/>
    </source>
</evidence>
<feature type="transmembrane region" description="Helical" evidence="6">
    <location>
        <begin position="297"/>
        <end position="322"/>
    </location>
</feature>
<keyword evidence="5 6" id="KW-0472">Membrane</keyword>
<evidence type="ECO:0000313" key="8">
    <source>
        <dbReference type="Proteomes" id="UP000297646"/>
    </source>
</evidence>
<comment type="caution">
    <text evidence="7">The sequence shown here is derived from an EMBL/GenBank/DDBJ whole genome shotgun (WGS) entry which is preliminary data.</text>
</comment>
<gene>
    <name evidence="7" type="ORF">C6P11_06795</name>
</gene>
<sequence>MQIVKNYLYNVGYQLLTVIAPLLTMTYLAHVLGTQGVGIQAWTNSVVTYFLLLATLGITLYGQREIAYVRDDVAERDKRFWEIQILHIIVGVIALIIYFVFIFGMSQVMTNEFHKYYPQLILQGWVIVSGILDISWYFMGLEDFKKTVVRNSLVKIAMVVLIFVLVKSSHDVNKYILLLALTQVIGNITMWFYLPGKVKMPKWSDMQIMRHLGPTVAMFIPTIATQIYLQLNKTMLPMLAHGSADLSGFYDNADKIVKVSLALVTAVGTVMLPRVANQFANGDHKGVNKAIYSSMDFVTALAVPLMFGMAAVSQKLILWFLGEPFAPTGVTIAFLSPIILFIAWSNVIGTQYLMPVNRVRDYTVSVTLGAVVNIVLNFGFIPLWGLYGAAYATALSELIVTIYQIWVVRKDLDMQQFFGGVWKYFIAGAVMFVVVWPIQLVMPATALWSMIEIAIGGIIYMVLSVALKTNFAGIIIDFVKGKLHRA</sequence>
<feature type="transmembrane region" description="Helical" evidence="6">
    <location>
        <begin position="7"/>
        <end position="29"/>
    </location>
</feature>
<protein>
    <submittedName>
        <fullName evidence="7">Flippase</fullName>
    </submittedName>
</protein>
<dbReference type="AlphaFoldDB" id="A0A4Z0RY08"/>
<feature type="transmembrane region" description="Helical" evidence="6">
    <location>
        <begin position="446"/>
        <end position="467"/>
    </location>
</feature>
<reference evidence="7 8" key="1">
    <citation type="submission" date="2018-03" db="EMBL/GenBank/DDBJ databases">
        <title>Genome sequencing of Weissella confusa isolates.</title>
        <authorList>
            <person name="Kajala I."/>
            <person name="Baruah R."/>
            <person name="Bergsveinson J."/>
            <person name="Juvonen R."/>
            <person name="Ziola B."/>
        </authorList>
    </citation>
    <scope>NUCLEOTIDE SEQUENCE [LARGE SCALE GENOMIC DNA]</scope>
    <source>
        <strain evidence="7 8">VTT E-062653</strain>
    </source>
</reference>
<feature type="transmembrane region" description="Helical" evidence="6">
    <location>
        <begin position="256"/>
        <end position="276"/>
    </location>
</feature>
<dbReference type="CDD" id="cd13128">
    <property type="entry name" value="MATE_Wzx_like"/>
    <property type="match status" value="1"/>
</dbReference>
<name>A0A4Z0RY08_WEICO</name>
<feature type="transmembrane region" description="Helical" evidence="6">
    <location>
        <begin position="362"/>
        <end position="384"/>
    </location>
</feature>
<evidence type="ECO:0000313" key="7">
    <source>
        <dbReference type="EMBL" id="TGE72084.1"/>
    </source>
</evidence>
<comment type="subcellular location">
    <subcellularLocation>
        <location evidence="1">Cell membrane</location>
        <topology evidence="1">Multi-pass membrane protein</topology>
    </subcellularLocation>
</comment>
<evidence type="ECO:0000256" key="1">
    <source>
        <dbReference type="ARBA" id="ARBA00004651"/>
    </source>
</evidence>
<dbReference type="PANTHER" id="PTHR30250">
    <property type="entry name" value="PST FAMILY PREDICTED COLANIC ACID TRANSPORTER"/>
    <property type="match status" value="1"/>
</dbReference>
<feature type="transmembrane region" description="Helical" evidence="6">
    <location>
        <begin position="116"/>
        <end position="140"/>
    </location>
</feature>
<dbReference type="RefSeq" id="WP_135519750.1">
    <property type="nucleotide sequence ID" value="NZ_PVSN01000044.1"/>
</dbReference>
<feature type="transmembrane region" description="Helical" evidence="6">
    <location>
        <begin position="175"/>
        <end position="196"/>
    </location>
</feature>
<dbReference type="Proteomes" id="UP000297646">
    <property type="component" value="Unassembled WGS sequence"/>
</dbReference>
<dbReference type="GO" id="GO:0005886">
    <property type="term" value="C:plasma membrane"/>
    <property type="evidence" value="ECO:0007669"/>
    <property type="project" value="UniProtKB-SubCell"/>
</dbReference>
<evidence type="ECO:0000256" key="2">
    <source>
        <dbReference type="ARBA" id="ARBA00022475"/>
    </source>
</evidence>
<dbReference type="OrthoDB" id="9815702at2"/>
<organism evidence="7 8">
    <name type="scientific">Weissella confusa</name>
    <name type="common">Lactobacillus confusus</name>
    <dbReference type="NCBI Taxonomy" id="1583"/>
    <lineage>
        <taxon>Bacteria</taxon>
        <taxon>Bacillati</taxon>
        <taxon>Bacillota</taxon>
        <taxon>Bacilli</taxon>
        <taxon>Lactobacillales</taxon>
        <taxon>Lactobacillaceae</taxon>
        <taxon>Weissella</taxon>
    </lineage>
</organism>
<accession>A0A4Z0RY08</accession>
<feature type="transmembrane region" description="Helical" evidence="6">
    <location>
        <begin position="208"/>
        <end position="229"/>
    </location>
</feature>
<keyword evidence="4 6" id="KW-1133">Transmembrane helix</keyword>
<evidence type="ECO:0000256" key="5">
    <source>
        <dbReference type="ARBA" id="ARBA00023136"/>
    </source>
</evidence>
<evidence type="ECO:0000256" key="6">
    <source>
        <dbReference type="SAM" id="Phobius"/>
    </source>
</evidence>
<feature type="transmembrane region" description="Helical" evidence="6">
    <location>
        <begin position="421"/>
        <end position="440"/>
    </location>
</feature>
<dbReference type="PANTHER" id="PTHR30250:SF11">
    <property type="entry name" value="O-ANTIGEN TRANSPORTER-RELATED"/>
    <property type="match status" value="1"/>
</dbReference>
<feature type="transmembrane region" description="Helical" evidence="6">
    <location>
        <begin position="83"/>
        <end position="104"/>
    </location>
</feature>
<feature type="transmembrane region" description="Helical" evidence="6">
    <location>
        <begin position="390"/>
        <end position="409"/>
    </location>
</feature>
<dbReference type="EMBL" id="PVSN01000044">
    <property type="protein sequence ID" value="TGE72084.1"/>
    <property type="molecule type" value="Genomic_DNA"/>
</dbReference>
<dbReference type="InterPro" id="IPR050833">
    <property type="entry name" value="Poly_Biosynth_Transport"/>
</dbReference>
<feature type="transmembrane region" description="Helical" evidence="6">
    <location>
        <begin position="328"/>
        <end position="350"/>
    </location>
</feature>
<proteinExistence type="predicted"/>
<keyword evidence="2" id="KW-1003">Cell membrane</keyword>